<organism evidence="2 3">
    <name type="scientific">Croceibacterium xixiisoli</name>
    <dbReference type="NCBI Taxonomy" id="1476466"/>
    <lineage>
        <taxon>Bacteria</taxon>
        <taxon>Pseudomonadati</taxon>
        <taxon>Pseudomonadota</taxon>
        <taxon>Alphaproteobacteria</taxon>
        <taxon>Sphingomonadales</taxon>
        <taxon>Erythrobacteraceae</taxon>
        <taxon>Croceibacterium</taxon>
    </lineage>
</organism>
<dbReference type="Proteomes" id="UP000469430">
    <property type="component" value="Unassembled WGS sequence"/>
</dbReference>
<protein>
    <submittedName>
        <fullName evidence="2">Uncharacterized protein</fullName>
    </submittedName>
</protein>
<sequence length="212" mass="22977">MASIPINGRKLEERERKRLIGIARVEAMVFGLFKKGTSGAAKPDQPVSSSSPATALAPTIPDETRLTQLGPVLWQNVRYGMTAAEVKAVRPEVRSSVKADKLHDGSTADLSIPHLKLGSHDYSVEFYFKGGTLTQVTIATNGGPTLGDFRDISNALRLRYGAEVEMDESPDSFSTAEWLSSDGINVNLVFHAGIDCLNVNFQHRYASAASQL</sequence>
<evidence type="ECO:0000313" key="2">
    <source>
        <dbReference type="EMBL" id="MXO98308.1"/>
    </source>
</evidence>
<accession>A0A6I4TUM4</accession>
<evidence type="ECO:0000256" key="1">
    <source>
        <dbReference type="SAM" id="MobiDB-lite"/>
    </source>
</evidence>
<keyword evidence="3" id="KW-1185">Reference proteome</keyword>
<dbReference type="AlphaFoldDB" id="A0A6I4TUM4"/>
<evidence type="ECO:0000313" key="3">
    <source>
        <dbReference type="Proteomes" id="UP000469430"/>
    </source>
</evidence>
<reference evidence="2 3" key="1">
    <citation type="submission" date="2019-12" db="EMBL/GenBank/DDBJ databases">
        <title>Genomic-based taxomic classification of the family Erythrobacteraceae.</title>
        <authorList>
            <person name="Xu L."/>
        </authorList>
    </citation>
    <scope>NUCLEOTIDE SEQUENCE [LARGE SCALE GENOMIC DNA]</scope>
    <source>
        <strain evidence="2 3">S36</strain>
    </source>
</reference>
<dbReference type="RefSeq" id="WP_161389961.1">
    <property type="nucleotide sequence ID" value="NZ_WTYJ01000001.1"/>
</dbReference>
<dbReference type="OrthoDB" id="7582035at2"/>
<feature type="region of interest" description="Disordered" evidence="1">
    <location>
        <begin position="37"/>
        <end position="57"/>
    </location>
</feature>
<gene>
    <name evidence="2" type="ORF">GRI97_04835</name>
</gene>
<name>A0A6I4TUM4_9SPHN</name>
<dbReference type="EMBL" id="WTYJ01000001">
    <property type="protein sequence ID" value="MXO98308.1"/>
    <property type="molecule type" value="Genomic_DNA"/>
</dbReference>
<proteinExistence type="predicted"/>
<comment type="caution">
    <text evidence="2">The sequence shown here is derived from an EMBL/GenBank/DDBJ whole genome shotgun (WGS) entry which is preliminary data.</text>
</comment>